<organism evidence="3 5">
    <name type="scientific">Bifidobacterium gallicum DSM 20093 = LMG 11596</name>
    <dbReference type="NCBI Taxonomy" id="561180"/>
    <lineage>
        <taxon>Bacteria</taxon>
        <taxon>Bacillati</taxon>
        <taxon>Actinomycetota</taxon>
        <taxon>Actinomycetes</taxon>
        <taxon>Bifidobacteriales</taxon>
        <taxon>Bifidobacteriaceae</taxon>
        <taxon>Bifidobacterium</taxon>
    </lineage>
</organism>
<name>D1NTH1_9BIFI</name>
<dbReference type="EMBL" id="ABXB03000002">
    <property type="protein sequence ID" value="EFA23025.1"/>
    <property type="molecule type" value="Genomic_DNA"/>
</dbReference>
<dbReference type="STRING" id="561180.BIFGAL_03129"/>
<evidence type="ECO:0000313" key="6">
    <source>
        <dbReference type="Proteomes" id="UP000029074"/>
    </source>
</evidence>
<evidence type="ECO:0000313" key="5">
    <source>
        <dbReference type="Proteomes" id="UP000003656"/>
    </source>
</evidence>
<dbReference type="RefSeq" id="WP_006294562.1">
    <property type="nucleotide sequence ID" value="NZ_ABXB03000002.1"/>
</dbReference>
<evidence type="ECO:0000256" key="1">
    <source>
        <dbReference type="SAM" id="Coils"/>
    </source>
</evidence>
<evidence type="ECO:0000313" key="3">
    <source>
        <dbReference type="EMBL" id="EFA23025.1"/>
    </source>
</evidence>
<evidence type="ECO:0000256" key="2">
    <source>
        <dbReference type="SAM" id="MobiDB-lite"/>
    </source>
</evidence>
<dbReference type="eggNOG" id="ENOG5031W65">
    <property type="taxonomic scope" value="Bacteria"/>
</dbReference>
<dbReference type="Proteomes" id="UP000003656">
    <property type="component" value="Unassembled WGS sequence"/>
</dbReference>
<keyword evidence="1" id="KW-0175">Coiled coil</keyword>
<reference evidence="4 6" key="2">
    <citation type="submission" date="2014-03" db="EMBL/GenBank/DDBJ databases">
        <title>Genomics of Bifidobacteria.</title>
        <authorList>
            <person name="Ventura M."/>
            <person name="Milani C."/>
            <person name="Lugli G.A."/>
        </authorList>
    </citation>
    <scope>NUCLEOTIDE SEQUENCE [LARGE SCALE GENOMIC DNA]</scope>
    <source>
        <strain evidence="4 6">LMG 11596</strain>
    </source>
</reference>
<dbReference type="OrthoDB" id="3233817at2"/>
<protein>
    <submittedName>
        <fullName evidence="3">Uncharacterized protein</fullName>
    </submittedName>
</protein>
<gene>
    <name evidence="4" type="ORF">BGLCM_1355</name>
    <name evidence="3" type="ORF">BIFGAL_03129</name>
</gene>
<proteinExistence type="predicted"/>
<comment type="caution">
    <text evidence="3">The sequence shown here is derived from an EMBL/GenBank/DDBJ whole genome shotgun (WGS) entry which is preliminary data.</text>
</comment>
<dbReference type="EMBL" id="JGYW01000009">
    <property type="protein sequence ID" value="KFI57666.1"/>
    <property type="molecule type" value="Genomic_DNA"/>
</dbReference>
<accession>D1NTH1</accession>
<dbReference type="Proteomes" id="UP000029074">
    <property type="component" value="Unassembled WGS sequence"/>
</dbReference>
<evidence type="ECO:0000313" key="4">
    <source>
        <dbReference type="EMBL" id="KFI57666.1"/>
    </source>
</evidence>
<keyword evidence="6" id="KW-1185">Reference proteome</keyword>
<feature type="region of interest" description="Disordered" evidence="2">
    <location>
        <begin position="44"/>
        <end position="74"/>
    </location>
</feature>
<feature type="coiled-coil region" evidence="1">
    <location>
        <begin position="5"/>
        <end position="32"/>
    </location>
</feature>
<sequence length="74" mass="8256">MSDPNKESAAKKEELKEGFEKIEERVAAARDSFQSAGEELKAKVKGAKEGWETAHAEQGDKHLVAEHEETHQTH</sequence>
<dbReference type="AlphaFoldDB" id="D1NTH1"/>
<reference evidence="3 5" key="1">
    <citation type="submission" date="2009-11" db="EMBL/GenBank/DDBJ databases">
        <authorList>
            <person name="Weinstock G."/>
            <person name="Sodergren E."/>
            <person name="Clifton S."/>
            <person name="Fulton L."/>
            <person name="Fulton B."/>
            <person name="Courtney L."/>
            <person name="Fronick C."/>
            <person name="Harrison M."/>
            <person name="Strong C."/>
            <person name="Farmer C."/>
            <person name="Delahaunty K."/>
            <person name="Markovic C."/>
            <person name="Hall O."/>
            <person name="Minx P."/>
            <person name="Tomlinson C."/>
            <person name="Mitreva M."/>
            <person name="Nelson J."/>
            <person name="Hou S."/>
            <person name="Wollam A."/>
            <person name="Pepin K.H."/>
            <person name="Johnson M."/>
            <person name="Bhonagiri V."/>
            <person name="Nash W.E."/>
            <person name="Warren W."/>
            <person name="Chinwalla A."/>
            <person name="Mardis E.R."/>
            <person name="Wilson R.K."/>
        </authorList>
    </citation>
    <scope>NUCLEOTIDE SEQUENCE [LARGE SCALE GENOMIC DNA]</scope>
    <source>
        <strain evidence="3 5">DSM 20093</strain>
    </source>
</reference>